<keyword evidence="2" id="KW-0378">Hydrolase</keyword>
<proteinExistence type="predicted"/>
<feature type="signal peptide" evidence="1">
    <location>
        <begin position="1"/>
        <end position="22"/>
    </location>
</feature>
<evidence type="ECO:0000313" key="2">
    <source>
        <dbReference type="EMBL" id="NRD22725.1"/>
    </source>
</evidence>
<evidence type="ECO:0000313" key="3">
    <source>
        <dbReference type="Proteomes" id="UP000805085"/>
    </source>
</evidence>
<name>A0ABX2E306_9FLAO</name>
<dbReference type="Gene3D" id="1.10.390.10">
    <property type="entry name" value="Neutral Protease Domain 2"/>
    <property type="match status" value="1"/>
</dbReference>
<keyword evidence="2" id="KW-0645">Protease</keyword>
<accession>A0ABX2E306</accession>
<keyword evidence="3" id="KW-1185">Reference proteome</keyword>
<dbReference type="EMBL" id="JABRWQ010000002">
    <property type="protein sequence ID" value="NRD22725.1"/>
    <property type="molecule type" value="Genomic_DNA"/>
</dbReference>
<dbReference type="InterPro" id="IPR027268">
    <property type="entry name" value="Peptidase_M4/M1_CTD_sf"/>
</dbReference>
<dbReference type="RefSeq" id="WP_173300358.1">
    <property type="nucleotide sequence ID" value="NZ_JABRWQ010000002.1"/>
</dbReference>
<reference evidence="2 3" key="1">
    <citation type="journal article" date="2015" name="Int. J. Syst. Evol. Microbiol.">
        <title>Winogradskyella litoriviva sp. nov., isolated from coastal seawater.</title>
        <authorList>
            <person name="Nedashkovskaya O.I."/>
            <person name="Kukhlevskiy A.D."/>
            <person name="Zhukova N.V."/>
            <person name="Kim S.J."/>
            <person name="Rhee S.K."/>
            <person name="Mikhailov V.V."/>
        </authorList>
    </citation>
    <scope>NUCLEOTIDE SEQUENCE [LARGE SCALE GENOMIC DNA]</scope>
    <source>
        <strain evidence="2 3">KMM6491</strain>
    </source>
</reference>
<dbReference type="GO" id="GO:0008237">
    <property type="term" value="F:metallopeptidase activity"/>
    <property type="evidence" value="ECO:0007669"/>
    <property type="project" value="UniProtKB-KW"/>
</dbReference>
<keyword evidence="1" id="KW-0732">Signal</keyword>
<comment type="caution">
    <text evidence="2">The sequence shown here is derived from an EMBL/GenBank/DDBJ whole genome shotgun (WGS) entry which is preliminary data.</text>
</comment>
<feature type="chain" id="PRO_5045736066" evidence="1">
    <location>
        <begin position="23"/>
        <end position="946"/>
    </location>
</feature>
<sequence>MNKTVIISVLLLVLSFTGVAQNAIDISAHVDVETRTISITQTIIYKNESNTTLKDIYLSDWNNSYSTKTTPLAKRFEEEFSTKFHLAKSEQRGYTVVTSISDETKTELEYTRLKAHPDVIKVILNKPLPPGASYHIDLNYCLLVPDATFTDYGFTKDENFDLKYWYITPAVYDGEWHYYSNKNLDDLFIPKSDIRLKITYPSNYKVTSELDFNNLEPDLKNRTQTLTLFGKDRIDTYLAIEKFPTFGFVRTDDFTIGSNIYEREVSAPEKAIVTDRITRFLAQNLGEYPHKVLLVNRIDYQKNPLYGLNQLPDFFRPFPNDFQYELKLLKTALKKYLDNTLLLNPRKEHWLSEGLQIYFLIKYVEENYPDKKLLGTLADVWGIRAFHASDLDFNFQYFLYSMEIARKNRDQPIATSKDSLTKFNANIAGKYKAGVGLNYLDHFTNDINLSQQITEFLKAYQLKSVEINDFENYISSKTDKNIDWFFTDYIKTRKKIDFKISSIITTEDSLKLTIKNKRNNRMPISLFKLKNDSVIDKLWIENIQDKKTISLAKDSTEKFVLDYDNVIPEYNQRDNYKSVNGVIFNNKPLQIRLFKDVEDPNYNQIFFMPLVEFNNIYDGLTLGTKLYNKTILRKRLNYRFSPQYATKSRSLTGSTSIFYTHNLENQNLYDITYGITAGYQSFAEDAFFTRIRPSISFSFRNDKDFRSNATDNITARYVSIHRELGEDASIIVNEPDYGVFNLRYTHYNPGIINFSRFNTDFQLADKFSKLSVNYEFRKLTKGNRNINFRFYAGLFLDNKTDPNSSYFSFALDRPTDYLFDLNYLGRSEAAGLFSQQIIIAEGGFKSQLEPEFANQWMTTANFSTSIWRYIQAYGDLGLVKNKFKNAKFVYDSGIRLNLVEDYFEIYLPIYSNLGWEIAQPNYDRSIRFMFTVDPQVLLGLFRRKWY</sequence>
<protein>
    <submittedName>
        <fullName evidence="2">Metalloprotease</fullName>
    </submittedName>
</protein>
<keyword evidence="2" id="KW-0482">Metalloprotease</keyword>
<gene>
    <name evidence="2" type="ORF">HNV10_05705</name>
</gene>
<evidence type="ECO:0000256" key="1">
    <source>
        <dbReference type="SAM" id="SignalP"/>
    </source>
</evidence>
<organism evidence="2 3">
    <name type="scientific">Winogradskyella litoriviva</name>
    <dbReference type="NCBI Taxonomy" id="1220182"/>
    <lineage>
        <taxon>Bacteria</taxon>
        <taxon>Pseudomonadati</taxon>
        <taxon>Bacteroidota</taxon>
        <taxon>Flavobacteriia</taxon>
        <taxon>Flavobacteriales</taxon>
        <taxon>Flavobacteriaceae</taxon>
        <taxon>Winogradskyella</taxon>
    </lineage>
</organism>
<dbReference type="Proteomes" id="UP000805085">
    <property type="component" value="Unassembled WGS sequence"/>
</dbReference>